<accession>A6BEY6</accession>
<sequence>MINSKKAVMIGGVAQEIRTADDVISDMRGKYGLF</sequence>
<protein>
    <submittedName>
        <fullName evidence="1">Uncharacterized protein</fullName>
    </submittedName>
</protein>
<reference evidence="1 2" key="2">
    <citation type="submission" date="2007-04" db="EMBL/GenBank/DDBJ databases">
        <title>Draft genome sequence of Dorea longicatena (DSM 13814).</title>
        <authorList>
            <person name="Sudarsanam P."/>
            <person name="Ley R."/>
            <person name="Guruge J."/>
            <person name="Turnbaugh P.J."/>
            <person name="Mahowald M."/>
            <person name="Liep D."/>
            <person name="Gordon J."/>
        </authorList>
    </citation>
    <scope>NUCLEOTIDE SEQUENCE [LARGE SCALE GENOMIC DNA]</scope>
    <source>
        <strain evidence="1 2">DSM 13814</strain>
    </source>
</reference>
<dbReference type="AlphaFoldDB" id="A6BEY6"/>
<proteinExistence type="predicted"/>
<dbReference type="HOGENOM" id="CLU_3373473_0_0_9"/>
<name>A6BEY6_9FIRM</name>
<reference evidence="1 2" key="1">
    <citation type="submission" date="2007-03" db="EMBL/GenBank/DDBJ databases">
        <authorList>
            <person name="Fulton L."/>
            <person name="Clifton S."/>
            <person name="Fulton B."/>
            <person name="Xu J."/>
            <person name="Minx P."/>
            <person name="Pepin K.H."/>
            <person name="Johnson M."/>
            <person name="Thiruvilangam P."/>
            <person name="Bhonagiri V."/>
            <person name="Nash W.E."/>
            <person name="Mardis E.R."/>
            <person name="Wilson R.K."/>
        </authorList>
    </citation>
    <scope>NUCLEOTIDE SEQUENCE [LARGE SCALE GENOMIC DNA]</scope>
    <source>
        <strain evidence="1 2">DSM 13814</strain>
    </source>
</reference>
<evidence type="ECO:0000313" key="2">
    <source>
        <dbReference type="Proteomes" id="UP000004016"/>
    </source>
</evidence>
<dbReference type="Proteomes" id="UP000004016">
    <property type="component" value="Unassembled WGS sequence"/>
</dbReference>
<dbReference type="EMBL" id="AAXB02000003">
    <property type="protein sequence ID" value="EDM63573.1"/>
    <property type="molecule type" value="Genomic_DNA"/>
</dbReference>
<organism evidence="1 2">
    <name type="scientific">Dorea longicatena DSM 13814</name>
    <dbReference type="NCBI Taxonomy" id="411462"/>
    <lineage>
        <taxon>Bacteria</taxon>
        <taxon>Bacillati</taxon>
        <taxon>Bacillota</taxon>
        <taxon>Clostridia</taxon>
        <taxon>Lachnospirales</taxon>
        <taxon>Lachnospiraceae</taxon>
        <taxon>Dorea</taxon>
    </lineage>
</organism>
<evidence type="ECO:0000313" key="1">
    <source>
        <dbReference type="EMBL" id="EDM63573.1"/>
    </source>
</evidence>
<comment type="caution">
    <text evidence="1">The sequence shown here is derived from an EMBL/GenBank/DDBJ whole genome shotgun (WGS) entry which is preliminary data.</text>
</comment>
<gene>
    <name evidence="1" type="ORF">DORLON_00856</name>
</gene>